<organism evidence="2 3">
    <name type="scientific">Galerina marginata (strain CBS 339.88)</name>
    <dbReference type="NCBI Taxonomy" id="685588"/>
    <lineage>
        <taxon>Eukaryota</taxon>
        <taxon>Fungi</taxon>
        <taxon>Dikarya</taxon>
        <taxon>Basidiomycota</taxon>
        <taxon>Agaricomycotina</taxon>
        <taxon>Agaricomycetes</taxon>
        <taxon>Agaricomycetidae</taxon>
        <taxon>Agaricales</taxon>
        <taxon>Agaricineae</taxon>
        <taxon>Strophariaceae</taxon>
        <taxon>Galerina</taxon>
    </lineage>
</organism>
<proteinExistence type="predicted"/>
<evidence type="ECO:0000256" key="1">
    <source>
        <dbReference type="SAM" id="MobiDB-lite"/>
    </source>
</evidence>
<keyword evidence="3" id="KW-1185">Reference proteome</keyword>
<feature type="region of interest" description="Disordered" evidence="1">
    <location>
        <begin position="37"/>
        <end position="82"/>
    </location>
</feature>
<protein>
    <submittedName>
        <fullName evidence="2">Uncharacterized protein</fullName>
    </submittedName>
</protein>
<feature type="compositionally biased region" description="Polar residues" evidence="1">
    <location>
        <begin position="37"/>
        <end position="47"/>
    </location>
</feature>
<sequence>MTGIQCIVCLRSSTLHVLPMSFFELEPTLFDWSHVNVNSNRNHTRPTPAQPPTDPALRPPTEQHPPHPLRNFHPLHPAEAEV</sequence>
<dbReference type="AlphaFoldDB" id="A0A067SXK4"/>
<gene>
    <name evidence="2" type="ORF">GALMADRAFT_229446</name>
</gene>
<dbReference type="HOGENOM" id="CLU_2558438_0_0_1"/>
<feature type="compositionally biased region" description="Pro residues" evidence="1">
    <location>
        <begin position="48"/>
        <end position="68"/>
    </location>
</feature>
<dbReference type="EMBL" id="KL142392">
    <property type="protein sequence ID" value="KDR71458.1"/>
    <property type="molecule type" value="Genomic_DNA"/>
</dbReference>
<name>A0A067SXK4_GALM3</name>
<evidence type="ECO:0000313" key="3">
    <source>
        <dbReference type="Proteomes" id="UP000027222"/>
    </source>
</evidence>
<evidence type="ECO:0000313" key="2">
    <source>
        <dbReference type="EMBL" id="KDR71458.1"/>
    </source>
</evidence>
<dbReference type="Proteomes" id="UP000027222">
    <property type="component" value="Unassembled WGS sequence"/>
</dbReference>
<accession>A0A067SXK4</accession>
<reference evidence="3" key="1">
    <citation type="journal article" date="2014" name="Proc. Natl. Acad. Sci. U.S.A.">
        <title>Extensive sampling of basidiomycete genomes demonstrates inadequacy of the white-rot/brown-rot paradigm for wood decay fungi.</title>
        <authorList>
            <person name="Riley R."/>
            <person name="Salamov A.A."/>
            <person name="Brown D.W."/>
            <person name="Nagy L.G."/>
            <person name="Floudas D."/>
            <person name="Held B.W."/>
            <person name="Levasseur A."/>
            <person name="Lombard V."/>
            <person name="Morin E."/>
            <person name="Otillar R."/>
            <person name="Lindquist E.A."/>
            <person name="Sun H."/>
            <person name="LaButti K.M."/>
            <person name="Schmutz J."/>
            <person name="Jabbour D."/>
            <person name="Luo H."/>
            <person name="Baker S.E."/>
            <person name="Pisabarro A.G."/>
            <person name="Walton J.D."/>
            <person name="Blanchette R.A."/>
            <person name="Henrissat B."/>
            <person name="Martin F."/>
            <person name="Cullen D."/>
            <person name="Hibbett D.S."/>
            <person name="Grigoriev I.V."/>
        </authorList>
    </citation>
    <scope>NUCLEOTIDE SEQUENCE [LARGE SCALE GENOMIC DNA]</scope>
    <source>
        <strain evidence="3">CBS 339.88</strain>
    </source>
</reference>